<dbReference type="EMBL" id="LGST01000031">
    <property type="protein sequence ID" value="KND98801.1"/>
    <property type="molecule type" value="Genomic_DNA"/>
</dbReference>
<keyword evidence="2" id="KW-0496">Mitochondrion</keyword>
<accession>A0A0L0NX70</accession>
<dbReference type="SUPFAM" id="SSF49777">
    <property type="entry name" value="PEBP-like"/>
    <property type="match status" value="1"/>
</dbReference>
<reference evidence="7" key="1">
    <citation type="journal article" date="2015" name="BMC Genomics">
        <title>Draft genome of a commonly misdiagnosed multidrug resistant pathogen Candida auris.</title>
        <authorList>
            <person name="Chatterjee S."/>
            <person name="Alampalli S.V."/>
            <person name="Nageshan R.K."/>
            <person name="Chettiar S.T."/>
            <person name="Joshi S."/>
            <person name="Tatu U.S."/>
        </authorList>
    </citation>
    <scope>NUCLEOTIDE SEQUENCE [LARGE SCALE GENOMIC DNA]</scope>
    <source>
        <strain evidence="7">6684</strain>
    </source>
</reference>
<name>A0A0L0NX70_CANAR</name>
<dbReference type="Proteomes" id="UP000037122">
    <property type="component" value="Unassembled WGS sequence"/>
</dbReference>
<comment type="caution">
    <text evidence="6">The sequence shown here is derived from an EMBL/GenBank/DDBJ whole genome shotgun (WGS) entry which is preliminary data.</text>
</comment>
<evidence type="ECO:0000313" key="7">
    <source>
        <dbReference type="Proteomes" id="UP000037122"/>
    </source>
</evidence>
<dbReference type="VEuPathDB" id="FungiDB:CJJ07_002106"/>
<dbReference type="VEuPathDB" id="FungiDB:CJI97_004332"/>
<comment type="function">
    <text evidence="3">Component of the mitochondrial ribosome (mitoribosome), a dedicated translation machinery responsible for the synthesis of mitochondrial genome-encoded proteins, including at least some of the essential transmembrane subunits of the mitochondrial respiratory chain. The mitoribosomes are attached to the mitochondrial inner membrane and translation products are cotranslationally integrated into the membrane.</text>
</comment>
<dbReference type="InterPro" id="IPR036610">
    <property type="entry name" value="PEBP-like_sf"/>
</dbReference>
<proteinExistence type="inferred from homology"/>
<evidence type="ECO:0000256" key="4">
    <source>
        <dbReference type="ARBA" id="ARBA00038016"/>
    </source>
</evidence>
<evidence type="ECO:0000256" key="1">
    <source>
        <dbReference type="ARBA" id="ARBA00004173"/>
    </source>
</evidence>
<dbReference type="Gene3D" id="1.20.58.1180">
    <property type="match status" value="1"/>
</dbReference>
<comment type="subcellular location">
    <subcellularLocation>
        <location evidence="1">Mitochondrion</location>
    </subcellularLocation>
</comment>
<dbReference type="VEuPathDB" id="FungiDB:B9J08_004269"/>
<sequence>MSLRISRSFASKARTLGVWSEFQKRSPALKIDNDKFRSDLFNGISAEGPHSYHVETHRKSYHSPELIDPTFKQAYELLEKEAERIYKKAETTGDNELLVKAELENPEVLHNFETGKYDLSLPVYRHLAEEKWRSYDLMLTMQRLETLHVIPDTMPTLDPKADVKVKFGHNTRSEFVGDIEPGTVLPAFAVSVPPTIKVQEFDTSDYDLGLYTAVLINPDTPDLKRNSFKTSLNYGLHNVPLTYTDNLILPAKLLSNPEYIFHQYTPLVPEKNAQKQRACLWVFRQSKKLDNLSFNPDKFDIRKFAADNGLTAVGAHVWRQVFDRSVNETRERFGLPKGRVFRRVRGNKPLV</sequence>
<gene>
    <name evidence="6" type="ORF">QG37_04711</name>
</gene>
<evidence type="ECO:0000256" key="3">
    <source>
        <dbReference type="ARBA" id="ARBA00037226"/>
    </source>
</evidence>
<evidence type="ECO:0000256" key="2">
    <source>
        <dbReference type="ARBA" id="ARBA00023128"/>
    </source>
</evidence>
<dbReference type="InterPro" id="IPR035810">
    <property type="entry name" value="PEBP_euk"/>
</dbReference>
<dbReference type="CDD" id="cd00866">
    <property type="entry name" value="PEBP_euk"/>
    <property type="match status" value="1"/>
</dbReference>
<dbReference type="VEuPathDB" id="FungiDB:QG37_04711"/>
<dbReference type="Gene3D" id="3.90.280.10">
    <property type="entry name" value="PEBP-like"/>
    <property type="match status" value="1"/>
</dbReference>
<evidence type="ECO:0000313" key="6">
    <source>
        <dbReference type="EMBL" id="KND98801.1"/>
    </source>
</evidence>
<organism evidence="6 7">
    <name type="scientific">Candidozyma auris</name>
    <name type="common">Yeast</name>
    <name type="synonym">Candida auris</name>
    <dbReference type="NCBI Taxonomy" id="498019"/>
    <lineage>
        <taxon>Eukaryota</taxon>
        <taxon>Fungi</taxon>
        <taxon>Dikarya</taxon>
        <taxon>Ascomycota</taxon>
        <taxon>Saccharomycotina</taxon>
        <taxon>Pichiomycetes</taxon>
        <taxon>Metschnikowiaceae</taxon>
        <taxon>Candidozyma</taxon>
    </lineage>
</organism>
<evidence type="ECO:0000256" key="5">
    <source>
        <dbReference type="ARBA" id="ARBA00039444"/>
    </source>
</evidence>
<dbReference type="VEuPathDB" id="FungiDB:CJI96_0005293"/>
<dbReference type="GO" id="GO:0005739">
    <property type="term" value="C:mitochondrion"/>
    <property type="evidence" value="ECO:0007669"/>
    <property type="project" value="UniProtKB-SubCell"/>
</dbReference>
<dbReference type="FunFam" id="3.90.280.10:FF:000004">
    <property type="entry name" value="Mitochondrial large ribosomal subunit YmL35"/>
    <property type="match status" value="1"/>
</dbReference>
<dbReference type="AlphaFoldDB" id="A0A0L0NX70"/>
<protein>
    <recommendedName>
        <fullName evidence="5">Large ribosomal subunit protein mL38</fullName>
    </recommendedName>
</protein>
<dbReference type="PANTHER" id="PTHR11362:SF82">
    <property type="entry name" value="PHOSPHATIDYLETHANOLAMINE-BINDING PROTEIN 4"/>
    <property type="match status" value="1"/>
</dbReference>
<dbReference type="VEuPathDB" id="FungiDB:CJJ09_005148"/>
<dbReference type="PANTHER" id="PTHR11362">
    <property type="entry name" value="PHOSPHATIDYLETHANOLAMINE-BINDING PROTEIN"/>
    <property type="match status" value="1"/>
</dbReference>
<comment type="similarity">
    <text evidence="4">Belongs to the phosphatidylethanolamine-binding protein family. Mitochondrion-specific ribosomal protein mL38 subfamily.</text>
</comment>